<sequence>MATQSSPILSLPINISSTNTTKCTTVLRSLPSSSTASLFHLKQIHAQILRSNFPHLLLLKLIISSSFSSSFSLPSVEYALAVFAHLPQVPDPSLSNMLLRSLSRSAEPKTTLLVHEKIRKRRGLGGGQLNEGIEIHGIALKLGYDGDPFVQTGLVGMYVACGRISDARLVFDKMSHRDIVTWSIMMNGDLLDETLRLYEEMIIDDLQPDEMVLSTVMSACARARNLSYGKAVHDSIGEQNVKLDSHLQSALITMYISCGCMDIAKKLFMEMPSRNLFVSTAMITGYAKVGQVEDARWIFNQIDEKDLFYWSTMISGYAESYQPQEAFKLFNEMQVRGFKPDQVTMLSVISACAHLGLRDQARYIHIPLLVNNALIDMYAKCGSLEEARAIFKKMPQKNVISWTSMINASSIHGDVSSALSFFHEMKSEEIELNGVTFTGVLYACSHAGLVEEGQRIFSSMMNEYKITPKHEHYECMVHLFGRTSLLREAIHLVETMPLAPNVAIWESLSAACRAHGETEVGEYAAKQVLKLEPDHDGALAKKRWEDVGRIRSVIKQRCILNGRECSRIELNKEVHEFSTADVKHKEEDKIYEKLDDVVGKLKLVGYAPNISSLMFNSGGGKEELHSEKLAFCYGLIYSRKESCIRVIKNRGVCEDCHSFMKLASKVYARQIIVRNRFHHYRDGVCSCNDFW</sequence>
<dbReference type="GO" id="GO:0008270">
    <property type="term" value="F:zinc ion binding"/>
    <property type="evidence" value="ECO:0007669"/>
    <property type="project" value="InterPro"/>
</dbReference>
<gene>
    <name evidence="5" type="ORF">K2173_008763</name>
</gene>
<dbReference type="Pfam" id="PF13041">
    <property type="entry name" value="PPR_2"/>
    <property type="match status" value="2"/>
</dbReference>
<dbReference type="InterPro" id="IPR002885">
    <property type="entry name" value="PPR_rpt"/>
</dbReference>
<feature type="repeat" description="PPR" evidence="3">
    <location>
        <begin position="367"/>
        <end position="397"/>
    </location>
</feature>
<keyword evidence="2" id="KW-0677">Repeat</keyword>
<proteinExistence type="inferred from homology"/>
<dbReference type="PANTHER" id="PTHR47926">
    <property type="entry name" value="PENTATRICOPEPTIDE REPEAT-CONTAINING PROTEIN"/>
    <property type="match status" value="1"/>
</dbReference>
<dbReference type="EMBL" id="JAIWQS010000161">
    <property type="protein sequence ID" value="KAJ8747466.1"/>
    <property type="molecule type" value="Genomic_DNA"/>
</dbReference>
<dbReference type="InterPro" id="IPR046960">
    <property type="entry name" value="PPR_At4g14850-like_plant"/>
</dbReference>
<dbReference type="NCBIfam" id="TIGR00756">
    <property type="entry name" value="PPR"/>
    <property type="match status" value="3"/>
</dbReference>
<evidence type="ECO:0000313" key="5">
    <source>
        <dbReference type="EMBL" id="KAJ8747466.1"/>
    </source>
</evidence>
<protein>
    <recommendedName>
        <fullName evidence="4">DYW domain-containing protein</fullName>
    </recommendedName>
</protein>
<organism evidence="5 6">
    <name type="scientific">Erythroxylum novogranatense</name>
    <dbReference type="NCBI Taxonomy" id="1862640"/>
    <lineage>
        <taxon>Eukaryota</taxon>
        <taxon>Viridiplantae</taxon>
        <taxon>Streptophyta</taxon>
        <taxon>Embryophyta</taxon>
        <taxon>Tracheophyta</taxon>
        <taxon>Spermatophyta</taxon>
        <taxon>Magnoliopsida</taxon>
        <taxon>eudicotyledons</taxon>
        <taxon>Gunneridae</taxon>
        <taxon>Pentapetalae</taxon>
        <taxon>rosids</taxon>
        <taxon>fabids</taxon>
        <taxon>Malpighiales</taxon>
        <taxon>Erythroxylaceae</taxon>
        <taxon>Erythroxylum</taxon>
    </lineage>
</organism>
<dbReference type="Gene3D" id="1.25.40.10">
    <property type="entry name" value="Tetratricopeptide repeat domain"/>
    <property type="match status" value="3"/>
</dbReference>
<evidence type="ECO:0000256" key="2">
    <source>
        <dbReference type="ARBA" id="ARBA00022737"/>
    </source>
</evidence>
<name>A0AAV8S5Y5_9ROSI</name>
<dbReference type="PANTHER" id="PTHR47926:SF395">
    <property type="entry name" value="TETRATRICOPEPTIDE-LIKE HELICAL DOMAIN, DYW DOMAIN PROTEIN-RELATED"/>
    <property type="match status" value="1"/>
</dbReference>
<accession>A0AAV8S5Y5</accession>
<comment type="caution">
    <text evidence="5">The sequence shown here is derived from an EMBL/GenBank/DDBJ whole genome shotgun (WGS) entry which is preliminary data.</text>
</comment>
<feature type="repeat" description="PPR" evidence="3">
    <location>
        <begin position="398"/>
        <end position="432"/>
    </location>
</feature>
<comment type="similarity">
    <text evidence="1">Belongs to the PPR family. PCMP-H subfamily.</text>
</comment>
<evidence type="ECO:0000256" key="3">
    <source>
        <dbReference type="PROSITE-ProRule" id="PRU00708"/>
    </source>
</evidence>
<dbReference type="InterPro" id="IPR032867">
    <property type="entry name" value="DYW_dom"/>
</dbReference>
<dbReference type="Pfam" id="PF14432">
    <property type="entry name" value="DYW_deaminase"/>
    <property type="match status" value="1"/>
</dbReference>
<dbReference type="PROSITE" id="PS51375">
    <property type="entry name" value="PPR"/>
    <property type="match status" value="4"/>
</dbReference>
<evidence type="ECO:0000256" key="1">
    <source>
        <dbReference type="ARBA" id="ARBA00006643"/>
    </source>
</evidence>
<dbReference type="GO" id="GO:0009451">
    <property type="term" value="P:RNA modification"/>
    <property type="evidence" value="ECO:0007669"/>
    <property type="project" value="InterPro"/>
</dbReference>
<evidence type="ECO:0000313" key="6">
    <source>
        <dbReference type="Proteomes" id="UP001159364"/>
    </source>
</evidence>
<dbReference type="InterPro" id="IPR011990">
    <property type="entry name" value="TPR-like_helical_dom_sf"/>
</dbReference>
<keyword evidence="6" id="KW-1185">Reference proteome</keyword>
<dbReference type="AlphaFoldDB" id="A0AAV8S5Y5"/>
<dbReference type="FunFam" id="1.25.40.10:FF:000348">
    <property type="entry name" value="Pentatricopeptide repeat-containing protein chloroplastic"/>
    <property type="match status" value="1"/>
</dbReference>
<dbReference type="Pfam" id="PF01535">
    <property type="entry name" value="PPR"/>
    <property type="match status" value="1"/>
</dbReference>
<dbReference type="GO" id="GO:0003723">
    <property type="term" value="F:RNA binding"/>
    <property type="evidence" value="ECO:0007669"/>
    <property type="project" value="InterPro"/>
</dbReference>
<dbReference type="SUPFAM" id="SSF48452">
    <property type="entry name" value="TPR-like"/>
    <property type="match status" value="1"/>
</dbReference>
<dbReference type="Proteomes" id="UP001159364">
    <property type="component" value="Unassembled WGS sequence"/>
</dbReference>
<evidence type="ECO:0000259" key="4">
    <source>
        <dbReference type="Pfam" id="PF14432"/>
    </source>
</evidence>
<feature type="repeat" description="PPR" evidence="3">
    <location>
        <begin position="433"/>
        <end position="468"/>
    </location>
</feature>
<dbReference type="FunFam" id="1.25.40.10:FF:000184">
    <property type="entry name" value="Pentatricopeptide repeat-containing protein, chloroplastic"/>
    <property type="match status" value="1"/>
</dbReference>
<feature type="repeat" description="PPR" evidence="3">
    <location>
        <begin position="306"/>
        <end position="340"/>
    </location>
</feature>
<feature type="domain" description="DYW" evidence="4">
    <location>
        <begin position="624"/>
        <end position="691"/>
    </location>
</feature>
<reference evidence="5 6" key="1">
    <citation type="submission" date="2021-09" db="EMBL/GenBank/DDBJ databases">
        <title>Genomic insights and catalytic innovation underlie evolution of tropane alkaloids biosynthesis.</title>
        <authorList>
            <person name="Wang Y.-J."/>
            <person name="Tian T."/>
            <person name="Huang J.-P."/>
            <person name="Huang S.-X."/>
        </authorList>
    </citation>
    <scope>NUCLEOTIDE SEQUENCE [LARGE SCALE GENOMIC DNA]</scope>
    <source>
        <strain evidence="5">KIB-2018</strain>
        <tissue evidence="5">Leaf</tissue>
    </source>
</reference>